<accession>A0AAV6TW90</accession>
<protein>
    <submittedName>
        <fullName evidence="1">Uncharacterized protein</fullName>
    </submittedName>
</protein>
<dbReference type="Proteomes" id="UP000827092">
    <property type="component" value="Unassembled WGS sequence"/>
</dbReference>
<dbReference type="GO" id="GO:0071897">
    <property type="term" value="P:DNA biosynthetic process"/>
    <property type="evidence" value="ECO:0007669"/>
    <property type="project" value="UniProtKB-ARBA"/>
</dbReference>
<gene>
    <name evidence="1" type="ORF">JTE90_024671</name>
</gene>
<name>A0AAV6TW90_9ARAC</name>
<proteinExistence type="predicted"/>
<evidence type="ECO:0000313" key="2">
    <source>
        <dbReference type="Proteomes" id="UP000827092"/>
    </source>
</evidence>
<keyword evidence="2" id="KW-1185">Reference proteome</keyword>
<sequence length="213" mass="24821">MYRMINVAENHQDYQRIIWRDNNSQPIKHYRLTTVTFGMETSAFLAIRTLKQLAQDEDDIYPFGCEAMRSDFYIDDLMSGSDNVENAIGKCINQTKTSNRGLRTWWIYSAQVGQQLHTSLRRYPAEIPTSIKEIYNDRHIKTLAQNPADLATRDATPVDLQARYLWWNGPEWLAEPQSQWPKNHCTEPTSEPVDFYHLLLSSRRTAYCVLEGV</sequence>
<dbReference type="InterPro" id="IPR043502">
    <property type="entry name" value="DNA/RNA_pol_sf"/>
</dbReference>
<comment type="caution">
    <text evidence="1">The sequence shown here is derived from an EMBL/GenBank/DDBJ whole genome shotgun (WGS) entry which is preliminary data.</text>
</comment>
<dbReference type="AlphaFoldDB" id="A0AAV6TW90"/>
<organism evidence="1 2">
    <name type="scientific">Oedothorax gibbosus</name>
    <dbReference type="NCBI Taxonomy" id="931172"/>
    <lineage>
        <taxon>Eukaryota</taxon>
        <taxon>Metazoa</taxon>
        <taxon>Ecdysozoa</taxon>
        <taxon>Arthropoda</taxon>
        <taxon>Chelicerata</taxon>
        <taxon>Arachnida</taxon>
        <taxon>Araneae</taxon>
        <taxon>Araneomorphae</taxon>
        <taxon>Entelegynae</taxon>
        <taxon>Araneoidea</taxon>
        <taxon>Linyphiidae</taxon>
        <taxon>Erigoninae</taxon>
        <taxon>Oedothorax</taxon>
    </lineage>
</organism>
<reference evidence="1 2" key="1">
    <citation type="journal article" date="2022" name="Nat. Ecol. Evol.">
        <title>A masculinizing supergene underlies an exaggerated male reproductive morph in a spider.</title>
        <authorList>
            <person name="Hendrickx F."/>
            <person name="De Corte Z."/>
            <person name="Sonet G."/>
            <person name="Van Belleghem S.M."/>
            <person name="Kostlbacher S."/>
            <person name="Vangestel C."/>
        </authorList>
    </citation>
    <scope>NUCLEOTIDE SEQUENCE [LARGE SCALE GENOMIC DNA]</scope>
    <source>
        <strain evidence="1">W744_W776</strain>
    </source>
</reference>
<dbReference type="EMBL" id="JAFNEN010000924">
    <property type="protein sequence ID" value="KAG8176029.1"/>
    <property type="molecule type" value="Genomic_DNA"/>
</dbReference>
<dbReference type="PANTHER" id="PTHR47331">
    <property type="entry name" value="PHD-TYPE DOMAIN-CONTAINING PROTEIN"/>
    <property type="match status" value="1"/>
</dbReference>
<dbReference type="SUPFAM" id="SSF56672">
    <property type="entry name" value="DNA/RNA polymerases"/>
    <property type="match status" value="1"/>
</dbReference>
<evidence type="ECO:0000313" key="1">
    <source>
        <dbReference type="EMBL" id="KAG8176029.1"/>
    </source>
</evidence>